<feature type="compositionally biased region" description="Polar residues" evidence="1">
    <location>
        <begin position="192"/>
        <end position="206"/>
    </location>
</feature>
<dbReference type="AlphaFoldDB" id="A0AAV6QC06"/>
<feature type="region of interest" description="Disordered" evidence="1">
    <location>
        <begin position="163"/>
        <end position="206"/>
    </location>
</feature>
<dbReference type="EMBL" id="JAGKHQ010000017">
    <property type="protein sequence ID" value="KAG7489323.1"/>
    <property type="molecule type" value="Genomic_DNA"/>
</dbReference>
<evidence type="ECO:0000313" key="2">
    <source>
        <dbReference type="EMBL" id="KAG7489323.1"/>
    </source>
</evidence>
<proteinExistence type="predicted"/>
<gene>
    <name evidence="2" type="ORF">JOB18_009220</name>
</gene>
<keyword evidence="3" id="KW-1185">Reference proteome</keyword>
<protein>
    <submittedName>
        <fullName evidence="2">Uncharacterized protein</fullName>
    </submittedName>
</protein>
<evidence type="ECO:0000256" key="1">
    <source>
        <dbReference type="SAM" id="MobiDB-lite"/>
    </source>
</evidence>
<name>A0AAV6QC06_SOLSE</name>
<dbReference type="Proteomes" id="UP000693946">
    <property type="component" value="Linkage Group LG5"/>
</dbReference>
<evidence type="ECO:0000313" key="3">
    <source>
        <dbReference type="Proteomes" id="UP000693946"/>
    </source>
</evidence>
<accession>A0AAV6QC06</accession>
<sequence length="206" mass="22502">MDCPESPGAAYTAREILGVEIVGQETCTVNHEELRLTLILSLQPLLLDFQIGVSLHLLALLKHTRDKIPTDHTNSKPIWNGNMFPPHLLERKMAPCWRINNSLGNLEFSDSLRDQTWLLIGGSEEEEEIANKLSGRPRQHVPLLHPCNGLSLGRELLPVTDPTPLINPLPSSAPASSSPFPVTPSTSCPQAVPSQTMSAHTATCTP</sequence>
<reference evidence="2 3" key="1">
    <citation type="journal article" date="2021" name="Sci. Rep.">
        <title>Chromosome anchoring in Senegalese sole (Solea senegalensis) reveals sex-associated markers and genome rearrangements in flatfish.</title>
        <authorList>
            <person name="Guerrero-Cozar I."/>
            <person name="Gomez-Garrido J."/>
            <person name="Berbel C."/>
            <person name="Martinez-Blanch J.F."/>
            <person name="Alioto T."/>
            <person name="Claros M.G."/>
            <person name="Gagnaire P.A."/>
            <person name="Manchado M."/>
        </authorList>
    </citation>
    <scope>NUCLEOTIDE SEQUENCE [LARGE SCALE GENOMIC DNA]</scope>
    <source>
        <strain evidence="2">Sse05_10M</strain>
    </source>
</reference>
<comment type="caution">
    <text evidence="2">The sequence shown here is derived from an EMBL/GenBank/DDBJ whole genome shotgun (WGS) entry which is preliminary data.</text>
</comment>
<organism evidence="2 3">
    <name type="scientific">Solea senegalensis</name>
    <name type="common">Senegalese sole</name>
    <dbReference type="NCBI Taxonomy" id="28829"/>
    <lineage>
        <taxon>Eukaryota</taxon>
        <taxon>Metazoa</taxon>
        <taxon>Chordata</taxon>
        <taxon>Craniata</taxon>
        <taxon>Vertebrata</taxon>
        <taxon>Euteleostomi</taxon>
        <taxon>Actinopterygii</taxon>
        <taxon>Neopterygii</taxon>
        <taxon>Teleostei</taxon>
        <taxon>Neoteleostei</taxon>
        <taxon>Acanthomorphata</taxon>
        <taxon>Carangaria</taxon>
        <taxon>Pleuronectiformes</taxon>
        <taxon>Pleuronectoidei</taxon>
        <taxon>Soleidae</taxon>
        <taxon>Solea</taxon>
    </lineage>
</organism>
<feature type="compositionally biased region" description="Low complexity" evidence="1">
    <location>
        <begin position="168"/>
        <end position="189"/>
    </location>
</feature>